<sequence length="254" mass="27574">MEVVELEVPDGRPGAGGRHRAGGTGSHAKVAIGTFDGVHLGHRQVLQGCDTVLTFDPHPMQVLQPRHVPNLLSDRRQKLRRLGSLGIRRVAIVPFDHAWSRVPAEDFVEGVLLDRLHAEFVSVGQGFRFGARGAGTAATFDRYPELSTRVVPLVTRGAAGEPISSTRIRRLIFDGDIELAAELLGAALTLPAVVGDEGQLLISSRFARPAPGCYFGYVDRRYCGIRVRQDRTVVVLGPARAGTSVEVTFVKRAR</sequence>
<dbReference type="Pfam" id="PF06574">
    <property type="entry name" value="FAD_syn"/>
    <property type="match status" value="1"/>
</dbReference>
<evidence type="ECO:0000256" key="2">
    <source>
        <dbReference type="ARBA" id="ARBA00010214"/>
    </source>
</evidence>
<comment type="caution">
    <text evidence="14">The sequence shown here is derived from an EMBL/GenBank/DDBJ whole genome shotgun (WGS) entry which is preliminary data.</text>
</comment>
<evidence type="ECO:0000256" key="3">
    <source>
        <dbReference type="ARBA" id="ARBA00012393"/>
    </source>
</evidence>
<dbReference type="CDD" id="cd02064">
    <property type="entry name" value="FAD_synthetase_N"/>
    <property type="match status" value="1"/>
</dbReference>
<protein>
    <recommendedName>
        <fullName evidence="3">FAD synthase</fullName>
        <ecNumber evidence="3">2.7.7.2</ecNumber>
    </recommendedName>
</protein>
<organism evidence="14 15">
    <name type="scientific">Streptomyces chiangmaiensis</name>
    <dbReference type="NCBI Taxonomy" id="766497"/>
    <lineage>
        <taxon>Bacteria</taxon>
        <taxon>Bacillati</taxon>
        <taxon>Actinomycetota</taxon>
        <taxon>Actinomycetes</taxon>
        <taxon>Kitasatosporales</taxon>
        <taxon>Streptomycetaceae</taxon>
        <taxon>Streptomyces</taxon>
    </lineage>
</organism>
<comment type="pathway">
    <text evidence="1">Cofactor biosynthesis; FAD biosynthesis; FAD from FMN: step 1/1.</text>
</comment>
<accession>A0ABU7FDU2</accession>
<keyword evidence="7" id="KW-0548">Nucleotidyltransferase</keyword>
<dbReference type="RefSeq" id="WP_329506418.1">
    <property type="nucleotide sequence ID" value="NZ_BAAAYZ010000028.1"/>
</dbReference>
<keyword evidence="4" id="KW-0285">Flavoprotein</keyword>
<dbReference type="InterPro" id="IPR014729">
    <property type="entry name" value="Rossmann-like_a/b/a_fold"/>
</dbReference>
<keyword evidence="6" id="KW-0808">Transferase</keyword>
<dbReference type="SUPFAM" id="SSF52374">
    <property type="entry name" value="Nucleotidylyl transferase"/>
    <property type="match status" value="1"/>
</dbReference>
<dbReference type="EMBL" id="JAYWVC010000018">
    <property type="protein sequence ID" value="MED7822079.1"/>
    <property type="molecule type" value="Genomic_DNA"/>
</dbReference>
<evidence type="ECO:0000256" key="4">
    <source>
        <dbReference type="ARBA" id="ARBA00022630"/>
    </source>
</evidence>
<feature type="domain" description="FAD synthetase" evidence="13">
    <location>
        <begin position="28"/>
        <end position="167"/>
    </location>
</feature>
<evidence type="ECO:0000313" key="14">
    <source>
        <dbReference type="EMBL" id="MED7822079.1"/>
    </source>
</evidence>
<keyword evidence="5" id="KW-0288">FMN</keyword>
<evidence type="ECO:0000256" key="5">
    <source>
        <dbReference type="ARBA" id="ARBA00022643"/>
    </source>
</evidence>
<evidence type="ECO:0000256" key="9">
    <source>
        <dbReference type="ARBA" id="ARBA00022827"/>
    </source>
</evidence>
<dbReference type="InterPro" id="IPR015864">
    <property type="entry name" value="FAD_synthase"/>
</dbReference>
<evidence type="ECO:0000256" key="6">
    <source>
        <dbReference type="ARBA" id="ARBA00022679"/>
    </source>
</evidence>
<evidence type="ECO:0000256" key="7">
    <source>
        <dbReference type="ARBA" id="ARBA00022695"/>
    </source>
</evidence>
<feature type="region of interest" description="Disordered" evidence="12">
    <location>
        <begin position="1"/>
        <end position="25"/>
    </location>
</feature>
<proteinExistence type="inferred from homology"/>
<evidence type="ECO:0000256" key="1">
    <source>
        <dbReference type="ARBA" id="ARBA00004726"/>
    </source>
</evidence>
<keyword evidence="9" id="KW-0274">FAD</keyword>
<keyword evidence="8" id="KW-0547">Nucleotide-binding</keyword>
<keyword evidence="10" id="KW-0067">ATP-binding</keyword>
<evidence type="ECO:0000259" key="13">
    <source>
        <dbReference type="Pfam" id="PF06574"/>
    </source>
</evidence>
<evidence type="ECO:0000313" key="15">
    <source>
        <dbReference type="Proteomes" id="UP001333996"/>
    </source>
</evidence>
<keyword evidence="15" id="KW-1185">Reference proteome</keyword>
<gene>
    <name evidence="14" type="ORF">VXC91_08820</name>
</gene>
<evidence type="ECO:0000256" key="8">
    <source>
        <dbReference type="ARBA" id="ARBA00022741"/>
    </source>
</evidence>
<evidence type="ECO:0000256" key="11">
    <source>
        <dbReference type="ARBA" id="ARBA00049494"/>
    </source>
</evidence>
<comment type="similarity">
    <text evidence="2">Belongs to the RibF family.</text>
</comment>
<comment type="catalytic activity">
    <reaction evidence="11">
        <text>FMN + ATP + H(+) = FAD + diphosphate</text>
        <dbReference type="Rhea" id="RHEA:17237"/>
        <dbReference type="ChEBI" id="CHEBI:15378"/>
        <dbReference type="ChEBI" id="CHEBI:30616"/>
        <dbReference type="ChEBI" id="CHEBI:33019"/>
        <dbReference type="ChEBI" id="CHEBI:57692"/>
        <dbReference type="ChEBI" id="CHEBI:58210"/>
        <dbReference type="EC" id="2.7.7.2"/>
    </reaction>
</comment>
<evidence type="ECO:0000256" key="12">
    <source>
        <dbReference type="SAM" id="MobiDB-lite"/>
    </source>
</evidence>
<name>A0ABU7FDU2_9ACTN</name>
<dbReference type="EC" id="2.7.7.2" evidence="3"/>
<dbReference type="Gene3D" id="3.40.50.620">
    <property type="entry name" value="HUPs"/>
    <property type="match status" value="1"/>
</dbReference>
<dbReference type="Proteomes" id="UP001333996">
    <property type="component" value="Unassembled WGS sequence"/>
</dbReference>
<dbReference type="InterPro" id="IPR023468">
    <property type="entry name" value="Riboflavin_kinase"/>
</dbReference>
<dbReference type="PANTHER" id="PTHR22749:SF6">
    <property type="entry name" value="RIBOFLAVIN KINASE"/>
    <property type="match status" value="1"/>
</dbReference>
<dbReference type="PANTHER" id="PTHR22749">
    <property type="entry name" value="RIBOFLAVIN KINASE/FMN ADENYLYLTRANSFERASE"/>
    <property type="match status" value="1"/>
</dbReference>
<reference evidence="14" key="1">
    <citation type="submission" date="2024-01" db="EMBL/GenBank/DDBJ databases">
        <title>First draft genome sequence data of TA4-1, the type strain of Gram-positive actinobacterium Streptomyces chiangmaiensis.</title>
        <authorList>
            <person name="Yasawong M."/>
            <person name="Nantapong N."/>
        </authorList>
    </citation>
    <scope>NUCLEOTIDE SEQUENCE</scope>
    <source>
        <strain evidence="14">TA4-1</strain>
    </source>
</reference>
<evidence type="ECO:0000256" key="10">
    <source>
        <dbReference type="ARBA" id="ARBA00022840"/>
    </source>
</evidence>